<name>A0ABR2FEL4_9ROSI</name>
<evidence type="ECO:0000313" key="3">
    <source>
        <dbReference type="EMBL" id="KAK8579349.1"/>
    </source>
</evidence>
<dbReference type="PANTHER" id="PTHR48248">
    <property type="entry name" value="UVR DOMAIN-CONTAINING PROTEIN"/>
    <property type="match status" value="1"/>
</dbReference>
<keyword evidence="1" id="KW-0175">Coiled coil</keyword>
<dbReference type="Proteomes" id="UP001472677">
    <property type="component" value="Unassembled WGS sequence"/>
</dbReference>
<reference evidence="3 4" key="1">
    <citation type="journal article" date="2024" name="G3 (Bethesda)">
        <title>Genome assembly of Hibiscus sabdariffa L. provides insights into metabolisms of medicinal natural products.</title>
        <authorList>
            <person name="Kim T."/>
        </authorList>
    </citation>
    <scope>NUCLEOTIDE SEQUENCE [LARGE SCALE GENOMIC DNA]</scope>
    <source>
        <strain evidence="3">TK-2024</strain>
        <tissue evidence="3">Old leaves</tissue>
    </source>
</reference>
<evidence type="ECO:0000256" key="2">
    <source>
        <dbReference type="SAM" id="MobiDB-lite"/>
    </source>
</evidence>
<feature type="coiled-coil region" evidence="1">
    <location>
        <begin position="116"/>
        <end position="143"/>
    </location>
</feature>
<organism evidence="3 4">
    <name type="scientific">Hibiscus sabdariffa</name>
    <name type="common">roselle</name>
    <dbReference type="NCBI Taxonomy" id="183260"/>
    <lineage>
        <taxon>Eukaryota</taxon>
        <taxon>Viridiplantae</taxon>
        <taxon>Streptophyta</taxon>
        <taxon>Embryophyta</taxon>
        <taxon>Tracheophyta</taxon>
        <taxon>Spermatophyta</taxon>
        <taxon>Magnoliopsida</taxon>
        <taxon>eudicotyledons</taxon>
        <taxon>Gunneridae</taxon>
        <taxon>Pentapetalae</taxon>
        <taxon>rosids</taxon>
        <taxon>malvids</taxon>
        <taxon>Malvales</taxon>
        <taxon>Malvaceae</taxon>
        <taxon>Malvoideae</taxon>
        <taxon>Hibiscus</taxon>
    </lineage>
</organism>
<protein>
    <submittedName>
        <fullName evidence="3">Uncharacterized protein</fullName>
    </submittedName>
</protein>
<keyword evidence="4" id="KW-1185">Reference proteome</keyword>
<comment type="caution">
    <text evidence="3">The sequence shown here is derived from an EMBL/GenBank/DDBJ whole genome shotgun (WGS) entry which is preliminary data.</text>
</comment>
<dbReference type="EMBL" id="JBBPBM010000006">
    <property type="protein sequence ID" value="KAK8579349.1"/>
    <property type="molecule type" value="Genomic_DNA"/>
</dbReference>
<proteinExistence type="predicted"/>
<gene>
    <name evidence="3" type="ORF">V6N12_069675</name>
</gene>
<feature type="region of interest" description="Disordered" evidence="2">
    <location>
        <begin position="1"/>
        <end position="83"/>
    </location>
</feature>
<evidence type="ECO:0000256" key="1">
    <source>
        <dbReference type="SAM" id="Coils"/>
    </source>
</evidence>
<accession>A0ABR2FEL4</accession>
<feature type="compositionally biased region" description="Polar residues" evidence="2">
    <location>
        <begin position="71"/>
        <end position="80"/>
    </location>
</feature>
<sequence>MSSMGSNDPHEGSELQRCQRSSVGSNDPNQGSEIQQGQRSSVGSVDPHQVNQLQQGQTRSMGANDPHRSIELQQRQTSSLRPRMGRFFKRKRGIAKKSMMDRLRTGSEKEEIRKGQELVRKRFEEVEVECERVRRETKEIIKQNEDIQFRLMLMFRILKAREEGDLDLASILTQLLRRLGTVQRWNALSDFKQCSAKDDKFAYKVGQYLQYFMDLSTSRWPGLWDSQAQLLRATCRVECCSWRRPRLL</sequence>
<dbReference type="PANTHER" id="PTHR48248:SF5">
    <property type="entry name" value="UVR DOMAIN-CONTAINING PROTEIN"/>
    <property type="match status" value="1"/>
</dbReference>
<feature type="compositionally biased region" description="Polar residues" evidence="2">
    <location>
        <begin position="16"/>
        <end position="61"/>
    </location>
</feature>
<evidence type="ECO:0000313" key="4">
    <source>
        <dbReference type="Proteomes" id="UP001472677"/>
    </source>
</evidence>